<reference evidence="2" key="2">
    <citation type="submission" date="2021-04" db="EMBL/GenBank/DDBJ databases">
        <authorList>
            <person name="Gilroy R."/>
        </authorList>
    </citation>
    <scope>NUCLEOTIDE SEQUENCE</scope>
    <source>
        <strain evidence="2">CHK186-1790</strain>
    </source>
</reference>
<dbReference type="GO" id="GO:0003677">
    <property type="term" value="F:DNA binding"/>
    <property type="evidence" value="ECO:0007669"/>
    <property type="project" value="InterPro"/>
</dbReference>
<comment type="caution">
    <text evidence="2">The sequence shown here is derived from an EMBL/GenBank/DDBJ whole genome shotgun (WGS) entry which is preliminary data.</text>
</comment>
<dbReference type="Pfam" id="PF12728">
    <property type="entry name" value="HTH_17"/>
    <property type="match status" value="1"/>
</dbReference>
<dbReference type="NCBIfam" id="TIGR01764">
    <property type="entry name" value="excise"/>
    <property type="match status" value="1"/>
</dbReference>
<name>A0A9D2P275_9FIRM</name>
<evidence type="ECO:0000313" key="3">
    <source>
        <dbReference type="Proteomes" id="UP000823882"/>
    </source>
</evidence>
<dbReference type="EMBL" id="DWWJ01000175">
    <property type="protein sequence ID" value="HJC41768.1"/>
    <property type="molecule type" value="Genomic_DNA"/>
</dbReference>
<dbReference type="InterPro" id="IPR010093">
    <property type="entry name" value="SinI_DNA-bd"/>
</dbReference>
<dbReference type="Proteomes" id="UP000823882">
    <property type="component" value="Unassembled WGS sequence"/>
</dbReference>
<evidence type="ECO:0000259" key="1">
    <source>
        <dbReference type="Pfam" id="PF12728"/>
    </source>
</evidence>
<proteinExistence type="predicted"/>
<dbReference type="InterPro" id="IPR041657">
    <property type="entry name" value="HTH_17"/>
</dbReference>
<sequence length="74" mass="8247">MLSRRRTTSTNGGSTMIKNFEQLPLVLTVSQVAQALNLGRDTTYDLVRSGHIRSVRVGHQYRVPKAALMEYLAA</sequence>
<accession>A0A9D2P275</accession>
<feature type="domain" description="Helix-turn-helix" evidence="1">
    <location>
        <begin position="26"/>
        <end position="73"/>
    </location>
</feature>
<organism evidence="2 3">
    <name type="scientific">Candidatus Intestinimonas pullistercoris</name>
    <dbReference type="NCBI Taxonomy" id="2838623"/>
    <lineage>
        <taxon>Bacteria</taxon>
        <taxon>Bacillati</taxon>
        <taxon>Bacillota</taxon>
        <taxon>Clostridia</taxon>
        <taxon>Eubacteriales</taxon>
        <taxon>Intestinimonas</taxon>
    </lineage>
</organism>
<gene>
    <name evidence="2" type="ORF">H9701_09505</name>
</gene>
<dbReference type="AlphaFoldDB" id="A0A9D2P275"/>
<evidence type="ECO:0000313" key="2">
    <source>
        <dbReference type="EMBL" id="HJC41768.1"/>
    </source>
</evidence>
<reference evidence="2" key="1">
    <citation type="journal article" date="2021" name="PeerJ">
        <title>Extensive microbial diversity within the chicken gut microbiome revealed by metagenomics and culture.</title>
        <authorList>
            <person name="Gilroy R."/>
            <person name="Ravi A."/>
            <person name="Getino M."/>
            <person name="Pursley I."/>
            <person name="Horton D.L."/>
            <person name="Alikhan N.F."/>
            <person name="Baker D."/>
            <person name="Gharbi K."/>
            <person name="Hall N."/>
            <person name="Watson M."/>
            <person name="Adriaenssens E.M."/>
            <person name="Foster-Nyarko E."/>
            <person name="Jarju S."/>
            <person name="Secka A."/>
            <person name="Antonio M."/>
            <person name="Oren A."/>
            <person name="Chaudhuri R.R."/>
            <person name="La Ragione R."/>
            <person name="Hildebrand F."/>
            <person name="Pallen M.J."/>
        </authorList>
    </citation>
    <scope>NUCLEOTIDE SEQUENCE</scope>
    <source>
        <strain evidence="2">CHK186-1790</strain>
    </source>
</reference>
<protein>
    <submittedName>
        <fullName evidence="2">Helix-turn-helix domain-containing protein</fullName>
    </submittedName>
</protein>